<feature type="region of interest" description="Disordered" evidence="1">
    <location>
        <begin position="1"/>
        <end position="62"/>
    </location>
</feature>
<evidence type="ECO:0000256" key="1">
    <source>
        <dbReference type="SAM" id="MobiDB-lite"/>
    </source>
</evidence>
<protein>
    <submittedName>
        <fullName evidence="2">Uncharacterized protein</fullName>
    </submittedName>
</protein>
<sequence length="345" mass="39326">MNVCNVQRTWQPNHQSPRARNYSTAQVQTPHTRVNGNTPNATHDQTRWGGERRESRNSKATTNKTQEAVVYAWWKGFGEDHEKTGGARTQRHVYATVLRPTTPLDFGMRVRVVALVKGRRETMEKTLDQLGPYDPHVFGVVEGITRLRSGWARITIVNECWGNEVGKVDVEIPYAPTLTIQRRWTVELEEETVATEAVPKEKDPEWQSALTCGAKKCRLAPLNDSATRTMRVRPMWGEEGTHDDLRPSGEGVLAMHLWMRYDYAKATELQTQRRGIKLNNEKSSRSIKHAVSNGDYDELKYLQTGEARAMSIGDVREKWREAHNQPRAGMSEGFEQAQTITSIRD</sequence>
<dbReference type="EMBL" id="ML211514">
    <property type="protein sequence ID" value="TFK82170.1"/>
    <property type="molecule type" value="Genomic_DNA"/>
</dbReference>
<dbReference type="AlphaFoldDB" id="A0A5C3P1I4"/>
<reference evidence="2 3" key="1">
    <citation type="journal article" date="2019" name="Nat. Ecol. Evol.">
        <title>Megaphylogeny resolves global patterns of mushroom evolution.</title>
        <authorList>
            <person name="Varga T."/>
            <person name="Krizsan K."/>
            <person name="Foldi C."/>
            <person name="Dima B."/>
            <person name="Sanchez-Garcia M."/>
            <person name="Sanchez-Ramirez S."/>
            <person name="Szollosi G.J."/>
            <person name="Szarkandi J.G."/>
            <person name="Papp V."/>
            <person name="Albert L."/>
            <person name="Andreopoulos W."/>
            <person name="Angelini C."/>
            <person name="Antonin V."/>
            <person name="Barry K.W."/>
            <person name="Bougher N.L."/>
            <person name="Buchanan P."/>
            <person name="Buyck B."/>
            <person name="Bense V."/>
            <person name="Catcheside P."/>
            <person name="Chovatia M."/>
            <person name="Cooper J."/>
            <person name="Damon W."/>
            <person name="Desjardin D."/>
            <person name="Finy P."/>
            <person name="Geml J."/>
            <person name="Haridas S."/>
            <person name="Hughes K."/>
            <person name="Justo A."/>
            <person name="Karasinski D."/>
            <person name="Kautmanova I."/>
            <person name="Kiss B."/>
            <person name="Kocsube S."/>
            <person name="Kotiranta H."/>
            <person name="LaButti K.M."/>
            <person name="Lechner B.E."/>
            <person name="Liimatainen K."/>
            <person name="Lipzen A."/>
            <person name="Lukacs Z."/>
            <person name="Mihaltcheva S."/>
            <person name="Morgado L.N."/>
            <person name="Niskanen T."/>
            <person name="Noordeloos M.E."/>
            <person name="Ohm R.A."/>
            <person name="Ortiz-Santana B."/>
            <person name="Ovrebo C."/>
            <person name="Racz N."/>
            <person name="Riley R."/>
            <person name="Savchenko A."/>
            <person name="Shiryaev A."/>
            <person name="Soop K."/>
            <person name="Spirin V."/>
            <person name="Szebenyi C."/>
            <person name="Tomsovsky M."/>
            <person name="Tulloss R.E."/>
            <person name="Uehling J."/>
            <person name="Grigoriev I.V."/>
            <person name="Vagvolgyi C."/>
            <person name="Papp T."/>
            <person name="Martin F.M."/>
            <person name="Miettinen O."/>
            <person name="Hibbett D.S."/>
            <person name="Nagy L.G."/>
        </authorList>
    </citation>
    <scope>NUCLEOTIDE SEQUENCE [LARGE SCALE GENOMIC DNA]</scope>
    <source>
        <strain evidence="2 3">HHB13444</strain>
    </source>
</reference>
<accession>A0A5C3P1I4</accession>
<feature type="compositionally biased region" description="Basic and acidic residues" evidence="1">
    <location>
        <begin position="44"/>
        <end position="57"/>
    </location>
</feature>
<proteinExistence type="predicted"/>
<evidence type="ECO:0000313" key="3">
    <source>
        <dbReference type="Proteomes" id="UP000308197"/>
    </source>
</evidence>
<feature type="compositionally biased region" description="Polar residues" evidence="1">
    <location>
        <begin position="1"/>
        <end position="43"/>
    </location>
</feature>
<organism evidence="2 3">
    <name type="scientific">Polyporus arcularius HHB13444</name>
    <dbReference type="NCBI Taxonomy" id="1314778"/>
    <lineage>
        <taxon>Eukaryota</taxon>
        <taxon>Fungi</taxon>
        <taxon>Dikarya</taxon>
        <taxon>Basidiomycota</taxon>
        <taxon>Agaricomycotina</taxon>
        <taxon>Agaricomycetes</taxon>
        <taxon>Polyporales</taxon>
        <taxon>Polyporaceae</taxon>
        <taxon>Polyporus</taxon>
    </lineage>
</organism>
<dbReference type="Proteomes" id="UP000308197">
    <property type="component" value="Unassembled WGS sequence"/>
</dbReference>
<keyword evidence="3" id="KW-1185">Reference proteome</keyword>
<name>A0A5C3P1I4_9APHY</name>
<evidence type="ECO:0000313" key="2">
    <source>
        <dbReference type="EMBL" id="TFK82170.1"/>
    </source>
</evidence>
<gene>
    <name evidence="2" type="ORF">K466DRAFT_568584</name>
</gene>
<dbReference type="InParanoid" id="A0A5C3P1I4"/>